<dbReference type="InterPro" id="IPR001019">
    <property type="entry name" value="Gprotein_alpha_su"/>
</dbReference>
<evidence type="ECO:0000256" key="4">
    <source>
        <dbReference type="ARBA" id="ARBA00022490"/>
    </source>
</evidence>
<organism evidence="17 18">
    <name type="scientific">Champsocephalus gunnari</name>
    <name type="common">Mackerel icefish</name>
    <dbReference type="NCBI Taxonomy" id="52237"/>
    <lineage>
        <taxon>Eukaryota</taxon>
        <taxon>Metazoa</taxon>
        <taxon>Chordata</taxon>
        <taxon>Craniata</taxon>
        <taxon>Vertebrata</taxon>
        <taxon>Euteleostomi</taxon>
        <taxon>Actinopterygii</taxon>
        <taxon>Neopterygii</taxon>
        <taxon>Teleostei</taxon>
        <taxon>Neoteleostei</taxon>
        <taxon>Acanthomorphata</taxon>
        <taxon>Eupercaria</taxon>
        <taxon>Perciformes</taxon>
        <taxon>Notothenioidei</taxon>
        <taxon>Channichthyidae</taxon>
        <taxon>Champsocephalus</taxon>
    </lineage>
</organism>
<comment type="similarity">
    <text evidence="3">Belongs to the G-alpha family. G(12) subfamily.</text>
</comment>
<feature type="binding site" evidence="14">
    <location>
        <begin position="206"/>
        <end position="212"/>
    </location>
    <ligand>
        <name>GTP</name>
        <dbReference type="ChEBI" id="CHEBI:37565"/>
    </ligand>
</feature>
<evidence type="ECO:0000256" key="8">
    <source>
        <dbReference type="ARBA" id="ARBA00022842"/>
    </source>
</evidence>
<feature type="binding site" evidence="14">
    <location>
        <position position="357"/>
    </location>
    <ligand>
        <name>GTP</name>
        <dbReference type="ChEBI" id="CHEBI:37565"/>
    </ligand>
</feature>
<evidence type="ECO:0000313" key="17">
    <source>
        <dbReference type="EMBL" id="KAK5926329.1"/>
    </source>
</evidence>
<dbReference type="GO" id="GO:0007266">
    <property type="term" value="P:Rho protein signal transduction"/>
    <property type="evidence" value="ECO:0007669"/>
    <property type="project" value="InterPro"/>
</dbReference>
<dbReference type="FunFam" id="3.40.50.300:FF:000754">
    <property type="entry name" value="Guanine nucleotide-binding protein subunit alpha-13"/>
    <property type="match status" value="1"/>
</dbReference>
<dbReference type="GO" id="GO:0007188">
    <property type="term" value="P:adenylate cyclase-modulating G protein-coupled receptor signaling pathway"/>
    <property type="evidence" value="ECO:0007669"/>
    <property type="project" value="TreeGrafter"/>
</dbReference>
<accession>A0AAN8HRT2</accession>
<dbReference type="Pfam" id="PF00503">
    <property type="entry name" value="G-alpha"/>
    <property type="match status" value="1"/>
</dbReference>
<dbReference type="Proteomes" id="UP001331515">
    <property type="component" value="Unassembled WGS sequence"/>
</dbReference>
<keyword evidence="4" id="KW-0963">Cytoplasm</keyword>
<feature type="binding site" evidence="15">
    <location>
        <position position="212"/>
    </location>
    <ligand>
        <name>Mg(2+)</name>
        <dbReference type="ChEBI" id="CHEBI:18420"/>
    </ligand>
</feature>
<dbReference type="EMBL" id="JAURVH010001519">
    <property type="protein sequence ID" value="KAK5926329.1"/>
    <property type="molecule type" value="Genomic_DNA"/>
</dbReference>
<dbReference type="PROSITE" id="PS51882">
    <property type="entry name" value="G_ALPHA"/>
    <property type="match status" value="1"/>
</dbReference>
<comment type="caution">
    <text evidence="17">The sequence shown here is derived from an EMBL/GenBank/DDBJ whole genome shotgun (WGS) entry which is preliminary data.</text>
</comment>
<evidence type="ECO:0000256" key="12">
    <source>
        <dbReference type="ARBA" id="ARBA00023224"/>
    </source>
</evidence>
<dbReference type="GO" id="GO:0005737">
    <property type="term" value="C:cytoplasm"/>
    <property type="evidence" value="ECO:0007669"/>
    <property type="project" value="UniProtKB-SubCell"/>
</dbReference>
<dbReference type="PANTHER" id="PTHR10218:SF130">
    <property type="entry name" value="GUANINE NUCLEOTIDE-BINDING PROTEIN SUBUNIT ALPHA-12"/>
    <property type="match status" value="1"/>
</dbReference>
<dbReference type="InterPro" id="IPR027417">
    <property type="entry name" value="P-loop_NTPase"/>
</dbReference>
<dbReference type="SMART" id="SM00275">
    <property type="entry name" value="G_alpha"/>
    <property type="match status" value="1"/>
</dbReference>
<keyword evidence="9 14" id="KW-0342">GTP-binding</keyword>
<reference evidence="17 18" key="1">
    <citation type="journal article" date="2023" name="Mol. Biol. Evol.">
        <title>Genomics of Secondarily Temperate Adaptation in the Only Non-Antarctic Icefish.</title>
        <authorList>
            <person name="Rivera-Colon A.G."/>
            <person name="Rayamajhi N."/>
            <person name="Minhas B.F."/>
            <person name="Madrigal G."/>
            <person name="Bilyk K.T."/>
            <person name="Yoon V."/>
            <person name="Hune M."/>
            <person name="Gregory S."/>
            <person name="Cheng C.H.C."/>
            <person name="Catchen J.M."/>
        </authorList>
    </citation>
    <scope>NUCLEOTIDE SEQUENCE [LARGE SCALE GENOMIC DNA]</scope>
    <source>
        <tissue evidence="17">White muscle</tissue>
    </source>
</reference>
<dbReference type="GO" id="GO:0031752">
    <property type="term" value="F:D5 dopamine receptor binding"/>
    <property type="evidence" value="ECO:0007669"/>
    <property type="project" value="TreeGrafter"/>
</dbReference>
<dbReference type="GO" id="GO:0031526">
    <property type="term" value="C:brush border membrane"/>
    <property type="evidence" value="ECO:0007669"/>
    <property type="project" value="TreeGrafter"/>
</dbReference>
<evidence type="ECO:0000256" key="16">
    <source>
        <dbReference type="SAM" id="MobiDB-lite"/>
    </source>
</evidence>
<keyword evidence="18" id="KW-1185">Reference proteome</keyword>
<feature type="binding site" evidence="15">
    <location>
        <position position="74"/>
    </location>
    <ligand>
        <name>Mg(2+)</name>
        <dbReference type="ChEBI" id="CHEBI:18420"/>
    </ligand>
</feature>
<evidence type="ECO:0000256" key="13">
    <source>
        <dbReference type="ARBA" id="ARBA00023288"/>
    </source>
</evidence>
<keyword evidence="5" id="KW-0597">Phosphoprotein</keyword>
<dbReference type="CDD" id="cd00066">
    <property type="entry name" value="G-alpha"/>
    <property type="match status" value="1"/>
</dbReference>
<keyword evidence="10" id="KW-0472">Membrane</keyword>
<evidence type="ECO:0000313" key="18">
    <source>
        <dbReference type="Proteomes" id="UP001331515"/>
    </source>
</evidence>
<gene>
    <name evidence="17" type="ORF">CgunFtcFv8_021912</name>
</gene>
<evidence type="ECO:0000256" key="11">
    <source>
        <dbReference type="ARBA" id="ARBA00023139"/>
    </source>
</evidence>
<dbReference type="Gene3D" id="1.10.400.10">
    <property type="entry name" value="GI Alpha 1, domain 2-like"/>
    <property type="match status" value="1"/>
</dbReference>
<name>A0AAN8HRT2_CHAGU</name>
<keyword evidence="13" id="KW-0449">Lipoprotein</keyword>
<keyword evidence="8 15" id="KW-0460">Magnesium</keyword>
<dbReference type="AlphaFoldDB" id="A0AAN8HRT2"/>
<evidence type="ECO:0000256" key="6">
    <source>
        <dbReference type="ARBA" id="ARBA00022723"/>
    </source>
</evidence>
<dbReference type="SUPFAM" id="SSF52540">
    <property type="entry name" value="P-loop containing nucleoside triphosphate hydrolases"/>
    <property type="match status" value="1"/>
</dbReference>
<dbReference type="SUPFAM" id="SSF47895">
    <property type="entry name" value="Transducin (alpha subunit), insertion domain"/>
    <property type="match status" value="1"/>
</dbReference>
<sequence length="385" mass="44726">MSGVVRTLSRCLLPAEASRDPGSSKEGSRERDAAQEREARRRSREIDAMLARERRAVRRLVKILLLGAGESGKSTFLKQMRIINGQEFDKKALLDFRDTIYENILKGMRVLVDARDKLGIGWQSCENEKQGMLVMSWEGRVGGSGVESSEFQLYVMALNALWMDTGIQEAYARRSEFQLSESVKYFLDNLDRIGQMKYIPSKQDILFARKATKGIVEHDFIIKKIPFKMVDVGGQRSQRQKWFQCFDGITSILFMVSSSEYDQVLMEDRRTNRLVESMNIFETIVNNKLFLNVSIILFLNKTDLLVEKIRKVDIRKHFPDYRGDTRRLEDVQAFLVQSFSRKRRNRGKPLFHHFTTAIDTENIRFVFHAVKDTILQENLKDIMLQ</sequence>
<dbReference type="GO" id="GO:0046872">
    <property type="term" value="F:metal ion binding"/>
    <property type="evidence" value="ECO:0007669"/>
    <property type="project" value="UniProtKB-KW"/>
</dbReference>
<evidence type="ECO:0000256" key="7">
    <source>
        <dbReference type="ARBA" id="ARBA00022741"/>
    </source>
</evidence>
<feature type="binding site" evidence="14">
    <location>
        <begin position="300"/>
        <end position="303"/>
    </location>
    <ligand>
        <name>GTP</name>
        <dbReference type="ChEBI" id="CHEBI:37565"/>
    </ligand>
</feature>
<feature type="binding site" evidence="14">
    <location>
        <begin position="231"/>
        <end position="235"/>
    </location>
    <ligand>
        <name>GTP</name>
        <dbReference type="ChEBI" id="CHEBI:37565"/>
    </ligand>
</feature>
<evidence type="ECO:0000256" key="2">
    <source>
        <dbReference type="ARBA" id="ARBA00004635"/>
    </source>
</evidence>
<evidence type="ECO:0000256" key="14">
    <source>
        <dbReference type="PIRSR" id="PIRSR601019-1"/>
    </source>
</evidence>
<dbReference type="GO" id="GO:0005525">
    <property type="term" value="F:GTP binding"/>
    <property type="evidence" value="ECO:0007669"/>
    <property type="project" value="UniProtKB-KW"/>
</dbReference>
<evidence type="ECO:0000256" key="3">
    <source>
        <dbReference type="ARBA" id="ARBA00010405"/>
    </source>
</evidence>
<feature type="binding site" evidence="14">
    <location>
        <begin position="70"/>
        <end position="75"/>
    </location>
    <ligand>
        <name>GTP</name>
        <dbReference type="ChEBI" id="CHEBI:37565"/>
    </ligand>
</feature>
<dbReference type="PRINTS" id="PR00440">
    <property type="entry name" value="GPROTEINA12"/>
</dbReference>
<feature type="compositionally biased region" description="Basic and acidic residues" evidence="16">
    <location>
        <begin position="17"/>
        <end position="42"/>
    </location>
</feature>
<dbReference type="FunFam" id="1.10.400.10:FF:000004">
    <property type="entry name" value="Guanine nucleotide-binding protein subunit alpha-12"/>
    <property type="match status" value="1"/>
</dbReference>
<feature type="region of interest" description="Disordered" evidence="16">
    <location>
        <begin position="16"/>
        <end position="42"/>
    </location>
</feature>
<dbReference type="GO" id="GO:0031683">
    <property type="term" value="F:G-protein beta/gamma-subunit complex binding"/>
    <property type="evidence" value="ECO:0007669"/>
    <property type="project" value="InterPro"/>
</dbReference>
<proteinExistence type="inferred from homology"/>
<dbReference type="FunFam" id="3.40.50.300:FF:000692">
    <property type="entry name" value="Guanine nucleotide-binding protein subunit alpha"/>
    <property type="match status" value="1"/>
</dbReference>
<keyword evidence="11" id="KW-0564">Palmitate</keyword>
<evidence type="ECO:0000256" key="1">
    <source>
        <dbReference type="ARBA" id="ARBA00004496"/>
    </source>
</evidence>
<dbReference type="PRINTS" id="PR00318">
    <property type="entry name" value="GPROTEINA"/>
</dbReference>
<evidence type="ECO:0000256" key="5">
    <source>
        <dbReference type="ARBA" id="ARBA00022553"/>
    </source>
</evidence>
<dbReference type="GO" id="GO:0005834">
    <property type="term" value="C:heterotrimeric G-protein complex"/>
    <property type="evidence" value="ECO:0007669"/>
    <property type="project" value="TreeGrafter"/>
</dbReference>
<dbReference type="Gene3D" id="3.40.50.300">
    <property type="entry name" value="P-loop containing nucleotide triphosphate hydrolases"/>
    <property type="match status" value="1"/>
</dbReference>
<keyword evidence="7 14" id="KW-0547">Nucleotide-binding</keyword>
<dbReference type="GO" id="GO:0003924">
    <property type="term" value="F:GTPase activity"/>
    <property type="evidence" value="ECO:0007669"/>
    <property type="project" value="InterPro"/>
</dbReference>
<dbReference type="InterPro" id="IPR000469">
    <property type="entry name" value="Gprotein_alpha_12/13"/>
</dbReference>
<evidence type="ECO:0008006" key="19">
    <source>
        <dbReference type="Google" id="ProtNLM"/>
    </source>
</evidence>
<comment type="subcellular location">
    <subcellularLocation>
        <location evidence="1">Cytoplasm</location>
    </subcellularLocation>
    <subcellularLocation>
        <location evidence="2">Membrane</location>
        <topology evidence="2">Lipid-anchor</topology>
    </subcellularLocation>
</comment>
<keyword evidence="6 15" id="KW-0479">Metal-binding</keyword>
<evidence type="ECO:0000256" key="10">
    <source>
        <dbReference type="ARBA" id="ARBA00023136"/>
    </source>
</evidence>
<protein>
    <recommendedName>
        <fullName evidence="19">Guanine nucleotide-binding protein subunit alpha-12</fullName>
    </recommendedName>
</protein>
<keyword evidence="12" id="KW-0807">Transducer</keyword>
<dbReference type="InterPro" id="IPR011025">
    <property type="entry name" value="GproteinA_insert"/>
</dbReference>
<evidence type="ECO:0000256" key="15">
    <source>
        <dbReference type="PIRSR" id="PIRSR601019-2"/>
    </source>
</evidence>
<evidence type="ECO:0000256" key="9">
    <source>
        <dbReference type="ARBA" id="ARBA00023134"/>
    </source>
</evidence>
<dbReference type="PANTHER" id="PTHR10218">
    <property type="entry name" value="GTP-BINDING PROTEIN ALPHA SUBUNIT"/>
    <property type="match status" value="1"/>
</dbReference>